<evidence type="ECO:0000313" key="1">
    <source>
        <dbReference type="EMBL" id="SVD48379.1"/>
    </source>
</evidence>
<proteinExistence type="predicted"/>
<feature type="non-terminal residue" evidence="1">
    <location>
        <position position="1"/>
    </location>
</feature>
<protein>
    <submittedName>
        <fullName evidence="1">Uncharacterized protein</fullName>
    </submittedName>
</protein>
<reference evidence="1" key="1">
    <citation type="submission" date="2018-05" db="EMBL/GenBank/DDBJ databases">
        <authorList>
            <person name="Lanie J.A."/>
            <person name="Ng W.-L."/>
            <person name="Kazmierczak K.M."/>
            <person name="Andrzejewski T.M."/>
            <person name="Davidsen T.M."/>
            <person name="Wayne K.J."/>
            <person name="Tettelin H."/>
            <person name="Glass J.I."/>
            <person name="Rusch D."/>
            <person name="Podicherti R."/>
            <person name="Tsui H.-C.T."/>
            <person name="Winkler M.E."/>
        </authorList>
    </citation>
    <scope>NUCLEOTIDE SEQUENCE</scope>
</reference>
<gene>
    <name evidence="1" type="ORF">METZ01_LOCUS401233</name>
</gene>
<accession>A0A382VPA3</accession>
<dbReference type="EMBL" id="UINC01153583">
    <property type="protein sequence ID" value="SVD48379.1"/>
    <property type="molecule type" value="Genomic_DNA"/>
</dbReference>
<organism evidence="1">
    <name type="scientific">marine metagenome</name>
    <dbReference type="NCBI Taxonomy" id="408172"/>
    <lineage>
        <taxon>unclassified sequences</taxon>
        <taxon>metagenomes</taxon>
        <taxon>ecological metagenomes</taxon>
    </lineage>
</organism>
<sequence length="225" mass="25140">VEQEIQCQGQEIHHDLVSRAHYEIQPRLGDSFCRSRGRTCLSARRLTRAGRCSGYTGYDGNMTLAVVTLPHCMSTEGLGSPSQDRSLSCMACGYVSALTNGSGMLVSLSSGMPWLALETVSPVNKRKVVSDSIVYSDNWKGCNVLDMSGFHHFQINHPELFTDNQIHINGIEIFLDQTKRHMQIFNGVPPPHNLIHETHGTEGKRQCRQNSMTKRNDLHACRDTN</sequence>
<name>A0A382VPA3_9ZZZZ</name>
<dbReference type="AlphaFoldDB" id="A0A382VPA3"/>